<feature type="region of interest" description="Disordered" evidence="1">
    <location>
        <begin position="50"/>
        <end position="83"/>
    </location>
</feature>
<proteinExistence type="predicted"/>
<sequence length="113" mass="11902">MLVLVDPAGGRQPEMLVLVDPAGGRQPEMLVLVDSAGGRQPEMLVLVDSAGGRQPETDPTPTGLTGPTGPAGRKQQNNEAGVETRLEHKLFLGLELPCSPSCEVTPGPEPRRK</sequence>
<keyword evidence="3" id="KW-1185">Reference proteome</keyword>
<reference evidence="2 3" key="1">
    <citation type="submission" date="2021-07" db="EMBL/GenBank/DDBJ databases">
        <authorList>
            <person name="Palmer J.M."/>
        </authorList>
    </citation>
    <scope>NUCLEOTIDE SEQUENCE [LARGE SCALE GENOMIC DNA]</scope>
    <source>
        <strain evidence="2 3">AT_MEX2019</strain>
        <tissue evidence="2">Muscle</tissue>
    </source>
</reference>
<organism evidence="2 3">
    <name type="scientific">Ataeniobius toweri</name>
    <dbReference type="NCBI Taxonomy" id="208326"/>
    <lineage>
        <taxon>Eukaryota</taxon>
        <taxon>Metazoa</taxon>
        <taxon>Chordata</taxon>
        <taxon>Craniata</taxon>
        <taxon>Vertebrata</taxon>
        <taxon>Euteleostomi</taxon>
        <taxon>Actinopterygii</taxon>
        <taxon>Neopterygii</taxon>
        <taxon>Teleostei</taxon>
        <taxon>Neoteleostei</taxon>
        <taxon>Acanthomorphata</taxon>
        <taxon>Ovalentaria</taxon>
        <taxon>Atherinomorphae</taxon>
        <taxon>Cyprinodontiformes</taxon>
        <taxon>Goodeidae</taxon>
        <taxon>Ataeniobius</taxon>
    </lineage>
</organism>
<evidence type="ECO:0000313" key="3">
    <source>
        <dbReference type="Proteomes" id="UP001345963"/>
    </source>
</evidence>
<dbReference type="Proteomes" id="UP001345963">
    <property type="component" value="Unassembled WGS sequence"/>
</dbReference>
<name>A0ABU7CDN4_9TELE</name>
<comment type="caution">
    <text evidence="2">The sequence shown here is derived from an EMBL/GenBank/DDBJ whole genome shotgun (WGS) entry which is preliminary data.</text>
</comment>
<dbReference type="EMBL" id="JAHUTI010089523">
    <property type="protein sequence ID" value="MED6261042.1"/>
    <property type="molecule type" value="Genomic_DNA"/>
</dbReference>
<evidence type="ECO:0000313" key="2">
    <source>
        <dbReference type="EMBL" id="MED6261042.1"/>
    </source>
</evidence>
<accession>A0ABU7CDN4</accession>
<protein>
    <submittedName>
        <fullName evidence="2">Uncharacterized protein</fullName>
    </submittedName>
</protein>
<gene>
    <name evidence="2" type="ORF">ATANTOWER_000143</name>
</gene>
<evidence type="ECO:0000256" key="1">
    <source>
        <dbReference type="SAM" id="MobiDB-lite"/>
    </source>
</evidence>
<feature type="compositionally biased region" description="Low complexity" evidence="1">
    <location>
        <begin position="57"/>
        <end position="72"/>
    </location>
</feature>